<evidence type="ECO:0000313" key="3">
    <source>
        <dbReference type="Proteomes" id="UP001162030"/>
    </source>
</evidence>
<proteinExistence type="predicted"/>
<feature type="region of interest" description="Disordered" evidence="1">
    <location>
        <begin position="21"/>
        <end position="75"/>
    </location>
</feature>
<organism evidence="2 3">
    <name type="scientific">Methylocaldum szegediense</name>
    <dbReference type="NCBI Taxonomy" id="73780"/>
    <lineage>
        <taxon>Bacteria</taxon>
        <taxon>Pseudomonadati</taxon>
        <taxon>Pseudomonadota</taxon>
        <taxon>Gammaproteobacteria</taxon>
        <taxon>Methylococcales</taxon>
        <taxon>Methylococcaceae</taxon>
        <taxon>Methylocaldum</taxon>
    </lineage>
</organism>
<keyword evidence="3" id="KW-1185">Reference proteome</keyword>
<name>A0ABM9I516_9GAMM</name>
<dbReference type="Proteomes" id="UP001162030">
    <property type="component" value="Chromosome"/>
</dbReference>
<reference evidence="2 3" key="1">
    <citation type="submission" date="2023-03" db="EMBL/GenBank/DDBJ databases">
        <authorList>
            <person name="Pearce D."/>
        </authorList>
    </citation>
    <scope>NUCLEOTIDE SEQUENCE [LARGE SCALE GENOMIC DNA]</scope>
    <source>
        <strain evidence="2">Msz</strain>
    </source>
</reference>
<dbReference type="EMBL" id="OX458333">
    <property type="protein sequence ID" value="CAI8897460.1"/>
    <property type="molecule type" value="Genomic_DNA"/>
</dbReference>
<evidence type="ECO:0000313" key="2">
    <source>
        <dbReference type="EMBL" id="CAI8897460.1"/>
    </source>
</evidence>
<accession>A0ABM9I516</accession>
<gene>
    <name evidence="2" type="ORF">MSZNOR_3370</name>
</gene>
<protein>
    <submittedName>
        <fullName evidence="2">Uncharacterized protein</fullName>
    </submittedName>
</protein>
<evidence type="ECO:0000256" key="1">
    <source>
        <dbReference type="SAM" id="MobiDB-lite"/>
    </source>
</evidence>
<sequence length="75" mass="7504">MAGSFGFLRVLGVLTGAATQGLSSYSGSKTHPGLEVLGGGHGPPFTPMNAVSEPPKNGRGSPPSSVRKFYGSSIG</sequence>